<accession>A0A382CN42</accession>
<dbReference type="InterPro" id="IPR046450">
    <property type="entry name" value="PA_dom_sf"/>
</dbReference>
<dbReference type="AlphaFoldDB" id="A0A382CN42"/>
<proteinExistence type="predicted"/>
<evidence type="ECO:0008006" key="2">
    <source>
        <dbReference type="Google" id="ProtNLM"/>
    </source>
</evidence>
<dbReference type="SUPFAM" id="SSF53187">
    <property type="entry name" value="Zn-dependent exopeptidases"/>
    <property type="match status" value="1"/>
</dbReference>
<name>A0A382CN42_9ZZZZ</name>
<gene>
    <name evidence="1" type="ORF">METZ01_LOCUS180384</name>
</gene>
<evidence type="ECO:0000313" key="1">
    <source>
        <dbReference type="EMBL" id="SVB27530.1"/>
    </source>
</evidence>
<reference evidence="1" key="1">
    <citation type="submission" date="2018-05" db="EMBL/GenBank/DDBJ databases">
        <authorList>
            <person name="Lanie J.A."/>
            <person name="Ng W.-L."/>
            <person name="Kazmierczak K.M."/>
            <person name="Andrzejewski T.M."/>
            <person name="Davidsen T.M."/>
            <person name="Wayne K.J."/>
            <person name="Tettelin H."/>
            <person name="Glass J.I."/>
            <person name="Rusch D."/>
            <person name="Podicherti R."/>
            <person name="Tsui H.-C.T."/>
            <person name="Winkler M.E."/>
        </authorList>
    </citation>
    <scope>NUCLEOTIDE SEQUENCE</scope>
</reference>
<protein>
    <recommendedName>
        <fullName evidence="2">PA domain-containing protein</fullName>
    </recommendedName>
</protein>
<feature type="non-terminal residue" evidence="1">
    <location>
        <position position="239"/>
    </location>
</feature>
<dbReference type="SUPFAM" id="SSF52025">
    <property type="entry name" value="PA domain"/>
    <property type="match status" value="1"/>
</dbReference>
<organism evidence="1">
    <name type="scientific">marine metagenome</name>
    <dbReference type="NCBI Taxonomy" id="408172"/>
    <lineage>
        <taxon>unclassified sequences</taxon>
        <taxon>metagenomes</taxon>
        <taxon>ecological metagenomes</taxon>
    </lineage>
</organism>
<dbReference type="EMBL" id="UINC01035316">
    <property type="protein sequence ID" value="SVB27530.1"/>
    <property type="molecule type" value="Genomic_DNA"/>
</dbReference>
<dbReference type="Gene3D" id="3.40.630.10">
    <property type="entry name" value="Zn peptidases"/>
    <property type="match status" value="1"/>
</dbReference>
<dbReference type="Gene3D" id="3.50.30.30">
    <property type="match status" value="1"/>
</dbReference>
<sequence length="239" mass="26634">MKRILQLVLAMGVLFGQAYDYQKLSKIIQNDDQVAKDLAHLCDFIGGRPTGSEANLASIDWTYGKFQEYGVSVSKQAFEMPGFWLERSSKAKITGDLNFTPKVTALSFSTRSNIAKKYPLLDGGRGEKQDFSRLGSRAGGAIIIIETNELVNIDGLFKEYSDAAKIEALAYEAGVAGVVYMSSRPKKLLYRHNASRAYENTLPMLVMAREDGKRCLRTLRNKKSGQLFIQMDIKVKNKG</sequence>